<dbReference type="SUPFAM" id="SSF58104">
    <property type="entry name" value="Methyl-accepting chemotaxis protein (MCP) signaling domain"/>
    <property type="match status" value="1"/>
</dbReference>
<dbReference type="AlphaFoldDB" id="A0A1J5PQP6"/>
<keyword evidence="4" id="KW-0472">Membrane</keyword>
<name>A0A1J5PQP6_9ZZZZ</name>
<comment type="subcellular location">
    <subcellularLocation>
        <location evidence="1">Membrane</location>
        <topology evidence="1">Multi-pass membrane protein</topology>
    </subcellularLocation>
</comment>
<dbReference type="PANTHER" id="PTHR32089">
    <property type="entry name" value="METHYL-ACCEPTING CHEMOTAXIS PROTEIN MCPB"/>
    <property type="match status" value="1"/>
</dbReference>
<sequence>MIVKIQDGTQRAAQEMESAVLRVNDGVHLARRAGDSVTGIREGAEQATLAVDEISNAIKEQVLAVKEIATRVESIAQGSETNSASAAQTAASARQMESLAHLLHVLTTRFRIA</sequence>
<keyword evidence="2" id="KW-0812">Transmembrane</keyword>
<evidence type="ECO:0000256" key="1">
    <source>
        <dbReference type="ARBA" id="ARBA00004141"/>
    </source>
</evidence>
<gene>
    <name evidence="5" type="ORF">GALL_452440</name>
</gene>
<accession>A0A1J5PQP6</accession>
<dbReference type="GO" id="GO:0016020">
    <property type="term" value="C:membrane"/>
    <property type="evidence" value="ECO:0007669"/>
    <property type="project" value="UniProtKB-SubCell"/>
</dbReference>
<protein>
    <submittedName>
        <fullName evidence="5">Methyl-accepting chemotaxis protein (MCP) signaling domain protein</fullName>
    </submittedName>
</protein>
<evidence type="ECO:0000313" key="5">
    <source>
        <dbReference type="EMBL" id="OIQ73120.1"/>
    </source>
</evidence>
<keyword evidence="3" id="KW-1133">Transmembrane helix</keyword>
<reference evidence="5" key="1">
    <citation type="submission" date="2016-10" db="EMBL/GenBank/DDBJ databases">
        <title>Sequence of Gallionella enrichment culture.</title>
        <authorList>
            <person name="Poehlein A."/>
            <person name="Muehling M."/>
            <person name="Daniel R."/>
        </authorList>
    </citation>
    <scope>NUCLEOTIDE SEQUENCE</scope>
</reference>
<organism evidence="5">
    <name type="scientific">mine drainage metagenome</name>
    <dbReference type="NCBI Taxonomy" id="410659"/>
    <lineage>
        <taxon>unclassified sequences</taxon>
        <taxon>metagenomes</taxon>
        <taxon>ecological metagenomes</taxon>
    </lineage>
</organism>
<evidence type="ECO:0000256" key="4">
    <source>
        <dbReference type="ARBA" id="ARBA00023136"/>
    </source>
</evidence>
<evidence type="ECO:0000256" key="3">
    <source>
        <dbReference type="ARBA" id="ARBA00022989"/>
    </source>
</evidence>
<dbReference type="EMBL" id="MLJW01002995">
    <property type="protein sequence ID" value="OIQ73120.1"/>
    <property type="molecule type" value="Genomic_DNA"/>
</dbReference>
<dbReference type="Gene3D" id="1.10.287.950">
    <property type="entry name" value="Methyl-accepting chemotaxis protein"/>
    <property type="match status" value="1"/>
</dbReference>
<comment type="caution">
    <text evidence="5">The sequence shown here is derived from an EMBL/GenBank/DDBJ whole genome shotgun (WGS) entry which is preliminary data.</text>
</comment>
<evidence type="ECO:0000256" key="2">
    <source>
        <dbReference type="ARBA" id="ARBA00022692"/>
    </source>
</evidence>
<proteinExistence type="predicted"/>
<dbReference type="PANTHER" id="PTHR32089:SF119">
    <property type="entry name" value="METHYL-ACCEPTING CHEMOTAXIS PROTEIN CTPL"/>
    <property type="match status" value="1"/>
</dbReference>